<accession>A0A5C5S8Z6</accession>
<feature type="transmembrane region" description="Helical" evidence="7">
    <location>
        <begin position="36"/>
        <end position="60"/>
    </location>
</feature>
<comment type="similarity">
    <text evidence="6">Belongs to the ABC-4 integral membrane protein family.</text>
</comment>
<feature type="transmembrane region" description="Helical" evidence="7">
    <location>
        <begin position="312"/>
        <end position="329"/>
    </location>
</feature>
<evidence type="ECO:0000256" key="3">
    <source>
        <dbReference type="ARBA" id="ARBA00022692"/>
    </source>
</evidence>
<dbReference type="PANTHER" id="PTHR30572">
    <property type="entry name" value="MEMBRANE COMPONENT OF TRANSPORTER-RELATED"/>
    <property type="match status" value="1"/>
</dbReference>
<gene>
    <name evidence="9" type="ORF">FRX57_07325</name>
</gene>
<feature type="domain" description="ABC3 transporter permease C-terminal" evidence="8">
    <location>
        <begin position="306"/>
        <end position="426"/>
    </location>
</feature>
<evidence type="ECO:0000256" key="1">
    <source>
        <dbReference type="ARBA" id="ARBA00004651"/>
    </source>
</evidence>
<dbReference type="AlphaFoldDB" id="A0A5C5S8Z6"/>
<reference evidence="9 10" key="1">
    <citation type="submission" date="2019-08" db="EMBL/GenBank/DDBJ databases">
        <authorList>
            <person name="Lei W."/>
        </authorList>
    </citation>
    <scope>NUCLEOTIDE SEQUENCE [LARGE SCALE GENOMIC DNA]</scope>
    <source>
        <strain evidence="9 10">CCUG 66496</strain>
    </source>
</reference>
<comment type="caution">
    <text evidence="9">The sequence shown here is derived from an EMBL/GenBank/DDBJ whole genome shotgun (WGS) entry which is preliminary data.</text>
</comment>
<evidence type="ECO:0000256" key="7">
    <source>
        <dbReference type="SAM" id="Phobius"/>
    </source>
</evidence>
<dbReference type="InterPro" id="IPR050250">
    <property type="entry name" value="Macrolide_Exporter_MacB"/>
</dbReference>
<dbReference type="Pfam" id="PF02687">
    <property type="entry name" value="FtsX"/>
    <property type="match status" value="1"/>
</dbReference>
<keyword evidence="4 7" id="KW-1133">Transmembrane helix</keyword>
<name>A0A5C5S8Z6_9STRE</name>
<dbReference type="Proteomes" id="UP000317430">
    <property type="component" value="Unassembled WGS sequence"/>
</dbReference>
<proteinExistence type="inferred from homology"/>
<dbReference type="OrthoDB" id="9770036at2"/>
<dbReference type="RefSeq" id="WP_146568165.1">
    <property type="nucleotide sequence ID" value="NZ_VOHL01000009.1"/>
</dbReference>
<evidence type="ECO:0000256" key="2">
    <source>
        <dbReference type="ARBA" id="ARBA00022475"/>
    </source>
</evidence>
<evidence type="ECO:0000256" key="4">
    <source>
        <dbReference type="ARBA" id="ARBA00022989"/>
    </source>
</evidence>
<dbReference type="GO" id="GO:0005886">
    <property type="term" value="C:plasma membrane"/>
    <property type="evidence" value="ECO:0007669"/>
    <property type="project" value="UniProtKB-SubCell"/>
</dbReference>
<protein>
    <submittedName>
        <fullName evidence="9">FtsX-like permease family protein</fullName>
    </submittedName>
</protein>
<dbReference type="InterPro" id="IPR003838">
    <property type="entry name" value="ABC3_permease_C"/>
</dbReference>
<dbReference type="EMBL" id="VOHL01000009">
    <property type="protein sequence ID" value="TWS96274.1"/>
    <property type="molecule type" value="Genomic_DNA"/>
</dbReference>
<evidence type="ECO:0000259" key="8">
    <source>
        <dbReference type="Pfam" id="PF02687"/>
    </source>
</evidence>
<dbReference type="GO" id="GO:0022857">
    <property type="term" value="F:transmembrane transporter activity"/>
    <property type="evidence" value="ECO:0007669"/>
    <property type="project" value="TreeGrafter"/>
</dbReference>
<dbReference type="PANTHER" id="PTHR30572:SF4">
    <property type="entry name" value="ABC TRANSPORTER PERMEASE YTRF"/>
    <property type="match status" value="1"/>
</dbReference>
<feature type="transmembrane region" description="Helical" evidence="7">
    <location>
        <begin position="396"/>
        <end position="416"/>
    </location>
</feature>
<organism evidence="9 10">
    <name type="scientific">Streptococcus cuniculipharyngis</name>
    <dbReference type="NCBI Taxonomy" id="1562651"/>
    <lineage>
        <taxon>Bacteria</taxon>
        <taxon>Bacillati</taxon>
        <taxon>Bacillota</taxon>
        <taxon>Bacilli</taxon>
        <taxon>Lactobacillales</taxon>
        <taxon>Streptococcaceae</taxon>
        <taxon>Streptococcus</taxon>
    </lineage>
</organism>
<evidence type="ECO:0000256" key="6">
    <source>
        <dbReference type="ARBA" id="ARBA00038076"/>
    </source>
</evidence>
<keyword evidence="2" id="KW-1003">Cell membrane</keyword>
<keyword evidence="3 7" id="KW-0812">Transmembrane</keyword>
<evidence type="ECO:0000313" key="9">
    <source>
        <dbReference type="EMBL" id="TWS96274.1"/>
    </source>
</evidence>
<keyword evidence="5 7" id="KW-0472">Membrane</keyword>
<evidence type="ECO:0000256" key="5">
    <source>
        <dbReference type="ARBA" id="ARBA00023136"/>
    </source>
</evidence>
<comment type="subcellular location">
    <subcellularLocation>
        <location evidence="1">Cell membrane</location>
        <topology evidence="1">Multi-pass membrane protein</topology>
    </subcellularLocation>
</comment>
<feature type="transmembrane region" description="Helical" evidence="7">
    <location>
        <begin position="350"/>
        <end position="376"/>
    </location>
</feature>
<sequence length="433" mass="47877">MVSSLKKSTVEKNKLSLAYTLKLAWGNFLERKWRNLLIALATSIGFIGILISFGLGNAIIKMINEETGNGQLPAQVQVMLNPEVNQAGVINAEDKAFIEKTVGKQKIKYLEMPFSTMISQLSIGKGQLDLSTSLPNYAQLVSLYEDSSISVAANSKDSLLAGQLYQEANEEGVTIPETLLTDFNQANQSNLTAKEVLGKEISLTIQETTSQGNKTAQVTTKIVRVIKDERGDSNSFMAPKQLTQLLESQGFTKTVPYMILELKDPAQTDQVIEQLSRYKKYSLVSQKQILGIIVNFIKVIQGLLIVLSGQALLVSIVMIGVIIYINIMQRSKEIGVMKAVGYLNRDIKGIFVYESLLITFISLLISFLVASLIGAIANQVVQEFYPSIKQVFLLNIQSILVMLVLAFLMGLLSAYFPTLKISKLDPVESLRYE</sequence>
<evidence type="ECO:0000313" key="10">
    <source>
        <dbReference type="Proteomes" id="UP000317430"/>
    </source>
</evidence>
<keyword evidence="10" id="KW-1185">Reference proteome</keyword>